<proteinExistence type="predicted"/>
<comment type="caution">
    <text evidence="2">The sequence shown here is derived from an EMBL/GenBank/DDBJ whole genome shotgun (WGS) entry which is preliminary data.</text>
</comment>
<dbReference type="EMBL" id="JARJCW010000172">
    <property type="protein sequence ID" value="KAJ7189583.1"/>
    <property type="molecule type" value="Genomic_DNA"/>
</dbReference>
<reference evidence="2" key="1">
    <citation type="submission" date="2023-03" db="EMBL/GenBank/DDBJ databases">
        <title>Massive genome expansion in bonnet fungi (Mycena s.s.) driven by repeated elements and novel gene families across ecological guilds.</title>
        <authorList>
            <consortium name="Lawrence Berkeley National Laboratory"/>
            <person name="Harder C.B."/>
            <person name="Miyauchi S."/>
            <person name="Viragh M."/>
            <person name="Kuo A."/>
            <person name="Thoen E."/>
            <person name="Andreopoulos B."/>
            <person name="Lu D."/>
            <person name="Skrede I."/>
            <person name="Drula E."/>
            <person name="Henrissat B."/>
            <person name="Morin E."/>
            <person name="Kohler A."/>
            <person name="Barry K."/>
            <person name="LaButti K."/>
            <person name="Morin E."/>
            <person name="Salamov A."/>
            <person name="Lipzen A."/>
            <person name="Mereny Z."/>
            <person name="Hegedus B."/>
            <person name="Baldrian P."/>
            <person name="Stursova M."/>
            <person name="Weitz H."/>
            <person name="Taylor A."/>
            <person name="Grigoriev I.V."/>
            <person name="Nagy L.G."/>
            <person name="Martin F."/>
            <person name="Kauserud H."/>
        </authorList>
    </citation>
    <scope>NUCLEOTIDE SEQUENCE</scope>
    <source>
        <strain evidence="2">9144</strain>
    </source>
</reference>
<name>A0AAD6UKJ9_9AGAR</name>
<dbReference type="EMBL" id="JARJCW010000216">
    <property type="protein sequence ID" value="KAJ7185163.1"/>
    <property type="molecule type" value="Genomic_DNA"/>
</dbReference>
<evidence type="ECO:0000313" key="2">
    <source>
        <dbReference type="EMBL" id="KAJ7189583.1"/>
    </source>
</evidence>
<organism evidence="2 3">
    <name type="scientific">Mycena pura</name>
    <dbReference type="NCBI Taxonomy" id="153505"/>
    <lineage>
        <taxon>Eukaryota</taxon>
        <taxon>Fungi</taxon>
        <taxon>Dikarya</taxon>
        <taxon>Basidiomycota</taxon>
        <taxon>Agaricomycotina</taxon>
        <taxon>Agaricomycetes</taxon>
        <taxon>Agaricomycetidae</taxon>
        <taxon>Agaricales</taxon>
        <taxon>Marasmiineae</taxon>
        <taxon>Mycenaceae</taxon>
        <taxon>Mycena</taxon>
    </lineage>
</organism>
<protein>
    <submittedName>
        <fullName evidence="2">Uncharacterized protein</fullName>
    </submittedName>
</protein>
<gene>
    <name evidence="2" type="ORF">GGX14DRAFT_580558</name>
    <name evidence="1" type="ORF">GGX14DRAFT_581219</name>
</gene>
<dbReference type="Proteomes" id="UP001219525">
    <property type="component" value="Unassembled WGS sequence"/>
</dbReference>
<dbReference type="AlphaFoldDB" id="A0AAD6UKJ9"/>
<accession>A0AAD6UKJ9</accession>
<evidence type="ECO:0000313" key="3">
    <source>
        <dbReference type="Proteomes" id="UP001219525"/>
    </source>
</evidence>
<sequence>MSVNLVSGYGHSKDGRIKAAKIIERPCDVELIIFVPSEDKDGKQPPKWTSQLAIPSLEEEQRIHSLISSISVEGLTTQRLRNHPLTNTEFGGERLARAAPGLANSCRLKDLIKSEMEVKYPAGMDWDGVMYQLTKVQPTLDPSRHFIRAAINKHGFFIIASPLTLYGNRNTRAAFKQLFIELFDMVQQVTERELGLRPWRPEANCRVILLDGEVTQAQGFGDFLVGYNDPSISGINSRDPLELVKYSLKSCQVHFKRNITDTLARSAKLSAADINMLISWPSLKTPEERESYHDFCANHSEPGVQSWYAQKLANPWYSVSMNPYLSKINRDDYALTPNSTNLVESAHAHLNAQTQIGLPLLAAILTCTLQT</sequence>
<evidence type="ECO:0000313" key="1">
    <source>
        <dbReference type="EMBL" id="KAJ7185163.1"/>
    </source>
</evidence>
<keyword evidence="3" id="KW-1185">Reference proteome</keyword>